<organism evidence="1 2">
    <name type="scientific">Aneurinibacillus aneurinilyticus ATCC 12856</name>
    <dbReference type="NCBI Taxonomy" id="649747"/>
    <lineage>
        <taxon>Bacteria</taxon>
        <taxon>Bacillati</taxon>
        <taxon>Bacillota</taxon>
        <taxon>Bacilli</taxon>
        <taxon>Bacillales</taxon>
        <taxon>Paenibacillaceae</taxon>
        <taxon>Aneurinibacillus group</taxon>
        <taxon>Aneurinibacillus</taxon>
    </lineage>
</organism>
<dbReference type="EMBL" id="AWSJ01000116">
    <property type="protein sequence ID" value="ERI10205.1"/>
    <property type="molecule type" value="Genomic_DNA"/>
</dbReference>
<dbReference type="AlphaFoldDB" id="U1X5F6"/>
<accession>U1X5F6</accession>
<evidence type="ECO:0000313" key="2">
    <source>
        <dbReference type="Proteomes" id="UP000016511"/>
    </source>
</evidence>
<comment type="caution">
    <text evidence="1">The sequence shown here is derived from an EMBL/GenBank/DDBJ whole genome shotgun (WGS) entry which is preliminary data.</text>
</comment>
<dbReference type="Proteomes" id="UP000016511">
    <property type="component" value="Unassembled WGS sequence"/>
</dbReference>
<keyword evidence="2" id="KW-1185">Reference proteome</keyword>
<dbReference type="HOGENOM" id="CLU_2299843_0_0_9"/>
<reference evidence="1 2" key="1">
    <citation type="submission" date="2013-08" db="EMBL/GenBank/DDBJ databases">
        <authorList>
            <person name="Weinstock G."/>
            <person name="Sodergren E."/>
            <person name="Wylie T."/>
            <person name="Fulton L."/>
            <person name="Fulton R."/>
            <person name="Fronick C."/>
            <person name="O'Laughlin M."/>
            <person name="Godfrey J."/>
            <person name="Miner T."/>
            <person name="Herter B."/>
            <person name="Appelbaum E."/>
            <person name="Cordes M."/>
            <person name="Lek S."/>
            <person name="Wollam A."/>
            <person name="Pepin K.H."/>
            <person name="Palsikar V.B."/>
            <person name="Mitreva M."/>
            <person name="Wilson R.K."/>
        </authorList>
    </citation>
    <scope>NUCLEOTIDE SEQUENCE [LARGE SCALE GENOMIC DNA]</scope>
    <source>
        <strain evidence="1 2">ATCC 12856</strain>
    </source>
</reference>
<protein>
    <submittedName>
        <fullName evidence="1">Uncharacterized protein</fullName>
    </submittedName>
</protein>
<gene>
    <name evidence="1" type="ORF">HMPREF0083_01711</name>
</gene>
<evidence type="ECO:0000313" key="1">
    <source>
        <dbReference type="EMBL" id="ERI10205.1"/>
    </source>
</evidence>
<proteinExistence type="predicted"/>
<name>U1X5F6_ANEAE</name>
<sequence length="100" mass="11868">MGDFFRREVKFTLLVWMKTALYRIWSFMLSPWNELYLYTSGLIHRQTFVVGGKKRRKGGGWARSEKDSWPFFCQSAGRIQPLLFPEFPPSNHVIMSNYQV</sequence>